<accession>A0A6C0K8U1</accession>
<evidence type="ECO:0000256" key="1">
    <source>
        <dbReference type="SAM" id="Phobius"/>
    </source>
</evidence>
<evidence type="ECO:0000313" key="2">
    <source>
        <dbReference type="EMBL" id="QHU12554.1"/>
    </source>
</evidence>
<proteinExistence type="predicted"/>
<protein>
    <submittedName>
        <fullName evidence="2">Uncharacterized protein</fullName>
    </submittedName>
</protein>
<keyword evidence="1" id="KW-1133">Transmembrane helix</keyword>
<keyword evidence="1" id="KW-0812">Transmembrane</keyword>
<name>A0A6C0K8U1_9ZZZZ</name>
<feature type="transmembrane region" description="Helical" evidence="1">
    <location>
        <begin position="5"/>
        <end position="21"/>
    </location>
</feature>
<organism evidence="2">
    <name type="scientific">viral metagenome</name>
    <dbReference type="NCBI Taxonomy" id="1070528"/>
    <lineage>
        <taxon>unclassified sequences</taxon>
        <taxon>metagenomes</taxon>
        <taxon>organismal metagenomes</taxon>
    </lineage>
</organism>
<dbReference type="EMBL" id="MN740808">
    <property type="protein sequence ID" value="QHU12554.1"/>
    <property type="molecule type" value="Genomic_DNA"/>
</dbReference>
<keyword evidence="1" id="KW-0472">Membrane</keyword>
<sequence>MRRDILAGCVGLGITVFLMLINKPAKLYKPLEYDPSLHQREFPIENQPVRIDVTSGLIHGITLKKMPTYIIPDKDKINVEENIDELMQLPLENGGEIYDSTENIPQVNMFVKYIRFQCTQTRDSKTVEVGGFRFLYENNPVPFSKVQIWNPHTGDFKKYAGDTWSDSDQHSVVFCFQEPMEVDRYEIRSSAGSVEHDPVQWKLEGSMNGGFWWILDDRTRTVTAFSIERNNVNRYIMIPVV</sequence>
<reference evidence="2" key="1">
    <citation type="journal article" date="2020" name="Nature">
        <title>Giant virus diversity and host interactions through global metagenomics.</title>
        <authorList>
            <person name="Schulz F."/>
            <person name="Roux S."/>
            <person name="Paez-Espino D."/>
            <person name="Jungbluth S."/>
            <person name="Walsh D.A."/>
            <person name="Denef V.J."/>
            <person name="McMahon K.D."/>
            <person name="Konstantinidis K.T."/>
            <person name="Eloe-Fadrosh E.A."/>
            <person name="Kyrpides N.C."/>
            <person name="Woyke T."/>
        </authorList>
    </citation>
    <scope>NUCLEOTIDE SEQUENCE</scope>
    <source>
        <strain evidence="2">GVMAG-S-1101172-89</strain>
    </source>
</reference>
<dbReference type="AlphaFoldDB" id="A0A6C0K8U1"/>